<accession>A0AA38GWA9</accession>
<dbReference type="InterPro" id="IPR031968">
    <property type="entry name" value="VASt"/>
</dbReference>
<comment type="subcellular location">
    <subcellularLocation>
        <location evidence="1">Membrane</location>
    </subcellularLocation>
</comment>
<dbReference type="AlphaFoldDB" id="A0AA38GWA9"/>
<protein>
    <recommendedName>
        <fullName evidence="3">VASt domain-containing protein</fullName>
    </recommendedName>
</protein>
<gene>
    <name evidence="4" type="ORF">KI387_001789</name>
</gene>
<keyword evidence="2" id="KW-0472">Membrane</keyword>
<keyword evidence="5" id="KW-1185">Reference proteome</keyword>
<evidence type="ECO:0000256" key="2">
    <source>
        <dbReference type="ARBA" id="ARBA00023136"/>
    </source>
</evidence>
<reference evidence="4 5" key="1">
    <citation type="journal article" date="2021" name="Nat. Plants">
        <title>The Taxus genome provides insights into paclitaxel biosynthesis.</title>
        <authorList>
            <person name="Xiong X."/>
            <person name="Gou J."/>
            <person name="Liao Q."/>
            <person name="Li Y."/>
            <person name="Zhou Q."/>
            <person name="Bi G."/>
            <person name="Li C."/>
            <person name="Du R."/>
            <person name="Wang X."/>
            <person name="Sun T."/>
            <person name="Guo L."/>
            <person name="Liang H."/>
            <person name="Lu P."/>
            <person name="Wu Y."/>
            <person name="Zhang Z."/>
            <person name="Ro D.K."/>
            <person name="Shang Y."/>
            <person name="Huang S."/>
            <person name="Yan J."/>
        </authorList>
    </citation>
    <scope>NUCLEOTIDE SEQUENCE [LARGE SCALE GENOMIC DNA]</scope>
    <source>
        <strain evidence="4">Ta-2019</strain>
    </source>
</reference>
<evidence type="ECO:0000256" key="1">
    <source>
        <dbReference type="ARBA" id="ARBA00004370"/>
    </source>
</evidence>
<feature type="non-terminal residue" evidence="4">
    <location>
        <position position="126"/>
    </location>
</feature>
<dbReference type="EMBL" id="JAHRHJ020000001">
    <property type="protein sequence ID" value="KAH9329681.1"/>
    <property type="molecule type" value="Genomic_DNA"/>
</dbReference>
<dbReference type="Proteomes" id="UP000824469">
    <property type="component" value="Unassembled WGS sequence"/>
</dbReference>
<organism evidence="4 5">
    <name type="scientific">Taxus chinensis</name>
    <name type="common">Chinese yew</name>
    <name type="synonym">Taxus wallichiana var. chinensis</name>
    <dbReference type="NCBI Taxonomy" id="29808"/>
    <lineage>
        <taxon>Eukaryota</taxon>
        <taxon>Viridiplantae</taxon>
        <taxon>Streptophyta</taxon>
        <taxon>Embryophyta</taxon>
        <taxon>Tracheophyta</taxon>
        <taxon>Spermatophyta</taxon>
        <taxon>Pinopsida</taxon>
        <taxon>Pinidae</taxon>
        <taxon>Conifers II</taxon>
        <taxon>Cupressales</taxon>
        <taxon>Taxaceae</taxon>
        <taxon>Taxus</taxon>
    </lineage>
</organism>
<dbReference type="Pfam" id="PF16016">
    <property type="entry name" value="VASt"/>
    <property type="match status" value="1"/>
</dbReference>
<name>A0AA38GWA9_TAXCH</name>
<feature type="domain" description="VASt" evidence="3">
    <location>
        <begin position="1"/>
        <end position="126"/>
    </location>
</feature>
<dbReference type="PROSITE" id="PS51778">
    <property type="entry name" value="VAST"/>
    <property type="match status" value="1"/>
</dbReference>
<feature type="non-terminal residue" evidence="4">
    <location>
        <position position="1"/>
    </location>
</feature>
<evidence type="ECO:0000313" key="4">
    <source>
        <dbReference type="EMBL" id="KAH9329681.1"/>
    </source>
</evidence>
<proteinExistence type="predicted"/>
<evidence type="ECO:0000259" key="3">
    <source>
        <dbReference type="PROSITE" id="PS51778"/>
    </source>
</evidence>
<dbReference type="GO" id="GO:0016020">
    <property type="term" value="C:membrane"/>
    <property type="evidence" value="ECO:0007669"/>
    <property type="project" value="UniProtKB-SubCell"/>
</dbReference>
<comment type="caution">
    <text evidence="4">The sequence shown here is derived from an EMBL/GenBank/DDBJ whole genome shotgun (WGS) entry which is preliminary data.</text>
</comment>
<evidence type="ECO:0000313" key="5">
    <source>
        <dbReference type="Proteomes" id="UP000824469"/>
    </source>
</evidence>
<sequence>AAFSFLFGDHRFIRKYHGEVNGDRDVEVSNWSEDGSREVRYTTPLMAPNVILKVVGTDKLKVKEKQQFKRCGNCFTITSDPIIDISGGERFVTRGELILSPGEKEQGCVVTINISLEFKSSVWGLQ</sequence>